<dbReference type="InterPro" id="IPR029052">
    <property type="entry name" value="Metallo-depent_PP-like"/>
</dbReference>
<evidence type="ECO:0008006" key="3">
    <source>
        <dbReference type="Google" id="ProtNLM"/>
    </source>
</evidence>
<protein>
    <recommendedName>
        <fullName evidence="3">Calcineurin-like phosphoesterase domain-containing protein</fullName>
    </recommendedName>
</protein>
<comment type="caution">
    <text evidence="1">The sequence shown here is derived from an EMBL/GenBank/DDBJ whole genome shotgun (WGS) entry which is preliminary data.</text>
</comment>
<name>A0ABR1FY21_AURAN</name>
<dbReference type="Gene3D" id="3.60.21.10">
    <property type="match status" value="1"/>
</dbReference>
<sequence length="134" mass="13942">MALLRRYALGDAPVAFQVLSDQAANFAAGRVNFEDPHAAVALPVFAVHGNHDDPTRDGGVDALAALDVLSVAGLVNYFAGRCDAPRAVERGARVARRAPRGPATAAAARRLHPVLLRKGSTRVALGLGNVRDGA</sequence>
<keyword evidence="2" id="KW-1185">Reference proteome</keyword>
<dbReference type="PANTHER" id="PTHR10139">
    <property type="entry name" value="DOUBLE-STRAND BREAK REPAIR PROTEIN MRE11"/>
    <property type="match status" value="1"/>
</dbReference>
<dbReference type="Proteomes" id="UP001363151">
    <property type="component" value="Unassembled WGS sequence"/>
</dbReference>
<accession>A0ABR1FY21</accession>
<reference evidence="1 2" key="1">
    <citation type="submission" date="2024-03" db="EMBL/GenBank/DDBJ databases">
        <title>Aureococcus anophagefferens CCMP1851 and Kratosvirus quantuckense: Draft genome of a second virus-susceptible host strain in the model system.</title>
        <authorList>
            <person name="Chase E."/>
            <person name="Truchon A.R."/>
            <person name="Schepens W."/>
            <person name="Wilhelm S.W."/>
        </authorList>
    </citation>
    <scope>NUCLEOTIDE SEQUENCE [LARGE SCALE GENOMIC DNA]</scope>
    <source>
        <strain evidence="1 2">CCMP1851</strain>
    </source>
</reference>
<gene>
    <name evidence="1" type="ORF">SO694_0005217</name>
</gene>
<evidence type="ECO:0000313" key="1">
    <source>
        <dbReference type="EMBL" id="KAK7241144.1"/>
    </source>
</evidence>
<organism evidence="1 2">
    <name type="scientific">Aureococcus anophagefferens</name>
    <name type="common">Harmful bloom alga</name>
    <dbReference type="NCBI Taxonomy" id="44056"/>
    <lineage>
        <taxon>Eukaryota</taxon>
        <taxon>Sar</taxon>
        <taxon>Stramenopiles</taxon>
        <taxon>Ochrophyta</taxon>
        <taxon>Pelagophyceae</taxon>
        <taxon>Pelagomonadales</taxon>
        <taxon>Pelagomonadaceae</taxon>
        <taxon>Aureococcus</taxon>
    </lineage>
</organism>
<dbReference type="PANTHER" id="PTHR10139:SF1">
    <property type="entry name" value="DOUBLE-STRAND BREAK REPAIR PROTEIN MRE11"/>
    <property type="match status" value="1"/>
</dbReference>
<proteinExistence type="predicted"/>
<evidence type="ECO:0000313" key="2">
    <source>
        <dbReference type="Proteomes" id="UP001363151"/>
    </source>
</evidence>
<dbReference type="SUPFAM" id="SSF56300">
    <property type="entry name" value="Metallo-dependent phosphatases"/>
    <property type="match status" value="1"/>
</dbReference>
<dbReference type="EMBL" id="JBBJCI010000205">
    <property type="protein sequence ID" value="KAK7241144.1"/>
    <property type="molecule type" value="Genomic_DNA"/>
</dbReference>